<gene>
    <name evidence="1" type="ORF">HEK616_09940</name>
</gene>
<dbReference type="Proteomes" id="UP001059597">
    <property type="component" value="Chromosome"/>
</dbReference>
<evidence type="ECO:0000313" key="1">
    <source>
        <dbReference type="EMBL" id="BDM67507.1"/>
    </source>
</evidence>
<protein>
    <submittedName>
        <fullName evidence="1">Uncharacterized protein</fullName>
    </submittedName>
</protein>
<keyword evidence="2" id="KW-1185">Reference proteome</keyword>
<proteinExistence type="predicted"/>
<organism evidence="1 2">
    <name type="scientific">Streptomyces nigrescens</name>
    <dbReference type="NCBI Taxonomy" id="1920"/>
    <lineage>
        <taxon>Bacteria</taxon>
        <taxon>Bacillati</taxon>
        <taxon>Actinomycetota</taxon>
        <taxon>Actinomycetes</taxon>
        <taxon>Kitasatosporales</taxon>
        <taxon>Streptomycetaceae</taxon>
        <taxon>Streptomyces</taxon>
    </lineage>
</organism>
<dbReference type="EMBL" id="AP026073">
    <property type="protein sequence ID" value="BDM67507.1"/>
    <property type="molecule type" value="Genomic_DNA"/>
</dbReference>
<evidence type="ECO:0000313" key="2">
    <source>
        <dbReference type="Proteomes" id="UP001059597"/>
    </source>
</evidence>
<accession>A0ABM7ZM73</accession>
<name>A0ABM7ZM73_STRNI</name>
<reference evidence="1" key="1">
    <citation type="submission" date="2022-06" db="EMBL/GenBank/DDBJ databases">
        <title>Complete genome sequence of Streptomyces nigrescens HEK616.</title>
        <authorList>
            <person name="Asamizu S."/>
            <person name="Onaka H."/>
        </authorList>
    </citation>
    <scope>NUCLEOTIDE SEQUENCE</scope>
    <source>
        <strain evidence="1">HEK616</strain>
    </source>
</reference>
<sequence length="128" mass="14202">MTTLPRSYWCHRDFDGPGRGRLELQSMTTPYPGRAVTWMRESVRDALTGLDRPTFGIAWAWLGNHQASGAAIRELRQGRPYTFTLPAPDGHWTWSAHPVSVLPVIETCANAPSSRQQLVPAHANGDPP</sequence>